<accession>A0ABS3QCY5</accession>
<dbReference type="EMBL" id="JAGETZ010000003">
    <property type="protein sequence ID" value="MBO2009102.1"/>
    <property type="molecule type" value="Genomic_DNA"/>
</dbReference>
<comment type="caution">
    <text evidence="1">The sequence shown here is derived from an EMBL/GenBank/DDBJ whole genome shotgun (WGS) entry which is preliminary data.</text>
</comment>
<dbReference type="RefSeq" id="WP_208174724.1">
    <property type="nucleotide sequence ID" value="NZ_JAGETZ010000003.1"/>
</dbReference>
<evidence type="ECO:0000313" key="1">
    <source>
        <dbReference type="EMBL" id="MBO2009102.1"/>
    </source>
</evidence>
<protein>
    <submittedName>
        <fullName evidence="1">WG repeat-containing protein</fullName>
    </submittedName>
</protein>
<reference evidence="1 2" key="1">
    <citation type="submission" date="2021-03" db="EMBL/GenBank/DDBJ databases">
        <authorList>
            <person name="Kim M.K."/>
        </authorList>
    </citation>
    <scope>NUCLEOTIDE SEQUENCE [LARGE SCALE GENOMIC DNA]</scope>
    <source>
        <strain evidence="1 2">BT442</strain>
    </source>
</reference>
<name>A0ABS3QCY5_9BACT</name>
<dbReference type="InterPro" id="IPR032774">
    <property type="entry name" value="WG_beta_rep"/>
</dbReference>
<dbReference type="PANTHER" id="PTHR37841">
    <property type="entry name" value="GLR2918 PROTEIN"/>
    <property type="match status" value="1"/>
</dbReference>
<dbReference type="PANTHER" id="PTHR37841:SF1">
    <property type="entry name" value="DUF3298 DOMAIN-CONTAINING PROTEIN"/>
    <property type="match status" value="1"/>
</dbReference>
<dbReference type="Proteomes" id="UP000664369">
    <property type="component" value="Unassembled WGS sequence"/>
</dbReference>
<evidence type="ECO:0000313" key="2">
    <source>
        <dbReference type="Proteomes" id="UP000664369"/>
    </source>
</evidence>
<organism evidence="1 2">
    <name type="scientific">Hymenobacter negativus</name>
    <dbReference type="NCBI Taxonomy" id="2795026"/>
    <lineage>
        <taxon>Bacteria</taxon>
        <taxon>Pseudomonadati</taxon>
        <taxon>Bacteroidota</taxon>
        <taxon>Cytophagia</taxon>
        <taxon>Cytophagales</taxon>
        <taxon>Hymenobacteraceae</taxon>
        <taxon>Hymenobacter</taxon>
    </lineage>
</organism>
<gene>
    <name evidence="1" type="ORF">J4E00_08560</name>
</gene>
<sequence>MRRIRFWFMLGLLLGGTELAPLLAQPPLPTGTLREVLRLEPAAQPPGGLIPYRAGKLLAYADTGGRVVIPPFGRWPGVSYTRFFKDGVVAVHPLLKYVTPLPNDAARRGEPVRLALLNARGEVLLVRRSEAAVRQPDGSLRIVPAWQAHGQPEAWEVPIYESPNTFFDSWIVAPNLHSSVAAPARATGLPLSDTLVWEQSYNHPASNTPNLPHLPWLGIGRVAKLMEKATPPGNGDSGRRWALADAQGHELTAYKYAEIHRFSNGIAVAQLPSAVNLDHPLSRKTKDEQKYQAYYTYLDSMGQQITPALFTIAGTFRKGRAVVANGSRMGVIDVRGNFIVPLDQQVAKGPDASGYIALVKAGKTDRDDHAVTILSPTGKPPIARTFTDFGGFRQGRAEVSEGGRAGLIDEGGNWITPLKYERLRTPVGLHSDAYDADDYPPAVGESAPPYTKLFQTFHFPDSTMLVGVRAGKIGLVDRVTGQEVVSARYDTVVLNPCHGMACLRRGGTDYLVSSFNGKEVAATYQGYDFLTAQGRRLLVMRAHPTRWALADTLAQLRTPWLPGLGHPTAHGHLVSTLGIMVDSSTLTLRSPEGKRLLKAGKIAQPFWDEIWHESKGDEYYQLFLEGESPDNHYQLPVTVTYPYAKGVYFTYSPTDKVKRIYDAHLHPLGTLPNPPRDSRQRLVLMESGWSVLMETVGEGIKSKQVVRQSYTDTGQALPPPPTGSTWEISERGDYPRMWRICGVLPSTLGYVTRGKRHLWTD</sequence>
<dbReference type="Pfam" id="PF14903">
    <property type="entry name" value="WG_beta_rep"/>
    <property type="match status" value="2"/>
</dbReference>
<proteinExistence type="predicted"/>
<keyword evidence="2" id="KW-1185">Reference proteome</keyword>